<reference evidence="2" key="1">
    <citation type="submission" date="2021-05" db="EMBL/GenBank/DDBJ databases">
        <authorList>
            <person name="Alioto T."/>
            <person name="Alioto T."/>
            <person name="Gomez Garrido J."/>
        </authorList>
    </citation>
    <scope>NUCLEOTIDE SEQUENCE</scope>
</reference>
<feature type="transmembrane region" description="Helical" evidence="1">
    <location>
        <begin position="62"/>
        <end position="82"/>
    </location>
</feature>
<keyword evidence="1" id="KW-0812">Transmembrane</keyword>
<evidence type="ECO:0000313" key="2">
    <source>
        <dbReference type="EMBL" id="CAG6763124.1"/>
    </source>
</evidence>
<organism evidence="2">
    <name type="scientific">Cacopsylla melanoneura</name>
    <dbReference type="NCBI Taxonomy" id="428564"/>
    <lineage>
        <taxon>Eukaryota</taxon>
        <taxon>Metazoa</taxon>
        <taxon>Ecdysozoa</taxon>
        <taxon>Arthropoda</taxon>
        <taxon>Hexapoda</taxon>
        <taxon>Insecta</taxon>
        <taxon>Pterygota</taxon>
        <taxon>Neoptera</taxon>
        <taxon>Paraneoptera</taxon>
        <taxon>Hemiptera</taxon>
        <taxon>Sternorrhyncha</taxon>
        <taxon>Psylloidea</taxon>
        <taxon>Psyllidae</taxon>
        <taxon>Psyllinae</taxon>
        <taxon>Cacopsylla</taxon>
    </lineage>
</organism>
<accession>A0A8D9ES91</accession>
<keyword evidence="1" id="KW-0472">Membrane</keyword>
<keyword evidence="1" id="KW-1133">Transmembrane helix</keyword>
<feature type="transmembrane region" description="Helical" evidence="1">
    <location>
        <begin position="20"/>
        <end position="42"/>
    </location>
</feature>
<name>A0A8D9ES91_9HEMI</name>
<protein>
    <submittedName>
        <fullName evidence="2">Uncharacterized protein</fullName>
    </submittedName>
</protein>
<sequence>MGPSAMARRYLASSHTRLHLIRSVASSIVRLIVPMHVFFHFIPPSLFRSSSLSPSFRIVFPYVVFTFDVSPFLITCPIHLSLPLFTSDTISGWLYNSLISLLCLILQIPSSSVGPYIFLNYSQ</sequence>
<proteinExistence type="predicted"/>
<dbReference type="EMBL" id="HBUF01562655">
    <property type="protein sequence ID" value="CAG6763124.1"/>
    <property type="molecule type" value="Transcribed_RNA"/>
</dbReference>
<dbReference type="AlphaFoldDB" id="A0A8D9ES91"/>
<evidence type="ECO:0000256" key="1">
    <source>
        <dbReference type="SAM" id="Phobius"/>
    </source>
</evidence>
<feature type="transmembrane region" description="Helical" evidence="1">
    <location>
        <begin position="94"/>
        <end position="118"/>
    </location>
</feature>